<evidence type="ECO:0000313" key="2">
    <source>
        <dbReference type="EMBL" id="GIE24858.1"/>
    </source>
</evidence>
<name>A0ABQ4A1Y8_9ACTN</name>
<comment type="caution">
    <text evidence="2">The sequence shown here is derived from an EMBL/GenBank/DDBJ whole genome shotgun (WGS) entry which is preliminary data.</text>
</comment>
<accession>A0ABQ4A1Y8</accession>
<protein>
    <submittedName>
        <fullName evidence="2">Uncharacterized protein</fullName>
    </submittedName>
</protein>
<dbReference type="EMBL" id="BOMN01000113">
    <property type="protein sequence ID" value="GIE24858.1"/>
    <property type="molecule type" value="Genomic_DNA"/>
</dbReference>
<organism evidence="2 3">
    <name type="scientific">Winogradskya humida</name>
    <dbReference type="NCBI Taxonomy" id="113566"/>
    <lineage>
        <taxon>Bacteria</taxon>
        <taxon>Bacillati</taxon>
        <taxon>Actinomycetota</taxon>
        <taxon>Actinomycetes</taxon>
        <taxon>Micromonosporales</taxon>
        <taxon>Micromonosporaceae</taxon>
        <taxon>Winogradskya</taxon>
    </lineage>
</organism>
<feature type="region of interest" description="Disordered" evidence="1">
    <location>
        <begin position="88"/>
        <end position="112"/>
    </location>
</feature>
<reference evidence="2 3" key="1">
    <citation type="submission" date="2021-01" db="EMBL/GenBank/DDBJ databases">
        <title>Whole genome shotgun sequence of Actinoplanes humidus NBRC 14915.</title>
        <authorList>
            <person name="Komaki H."/>
            <person name="Tamura T."/>
        </authorList>
    </citation>
    <scope>NUCLEOTIDE SEQUENCE [LARGE SCALE GENOMIC DNA]</scope>
    <source>
        <strain evidence="2 3">NBRC 14915</strain>
    </source>
</reference>
<dbReference type="Proteomes" id="UP000603200">
    <property type="component" value="Unassembled WGS sequence"/>
</dbReference>
<proteinExistence type="predicted"/>
<evidence type="ECO:0000256" key="1">
    <source>
        <dbReference type="SAM" id="MobiDB-lite"/>
    </source>
</evidence>
<gene>
    <name evidence="2" type="ORF">Ahu01nite_079600</name>
</gene>
<keyword evidence="3" id="KW-1185">Reference proteome</keyword>
<evidence type="ECO:0000313" key="3">
    <source>
        <dbReference type="Proteomes" id="UP000603200"/>
    </source>
</evidence>
<sequence>MRVVTCCRGWYFEHSAECCTPYTVGPCSDCYADPGSCHIYPCCSWFDVEPVESPAEASLWPDAARWPGHPLASSPPFVANDRPVRLRRSPLAGAPSQARHCNPIHPGAPRRR</sequence>